<organism evidence="1 2">
    <name type="scientific">Candidatus Doudnabacteria bacterium CG10_big_fil_rev_8_21_14_0_10_41_10</name>
    <dbReference type="NCBI Taxonomy" id="1974551"/>
    <lineage>
        <taxon>Bacteria</taxon>
        <taxon>Candidatus Doudnaibacteriota</taxon>
    </lineage>
</organism>
<protein>
    <submittedName>
        <fullName evidence="1">Uncharacterized protein</fullName>
    </submittedName>
</protein>
<dbReference type="PANTHER" id="PTHR33477">
    <property type="entry name" value="P-LOOP NTPASE DOMAIN-CONTAINING PROTEIN LPA1 HOMOLOG 1"/>
    <property type="match status" value="1"/>
</dbReference>
<comment type="caution">
    <text evidence="1">The sequence shown here is derived from an EMBL/GenBank/DDBJ whole genome shotgun (WGS) entry which is preliminary data.</text>
</comment>
<dbReference type="InterPro" id="IPR027417">
    <property type="entry name" value="P-loop_NTPase"/>
</dbReference>
<dbReference type="EMBL" id="PFAJ01000017">
    <property type="protein sequence ID" value="PIR97433.1"/>
    <property type="molecule type" value="Genomic_DNA"/>
</dbReference>
<dbReference type="SUPFAM" id="SSF52540">
    <property type="entry name" value="P-loop containing nucleoside triphosphate hydrolases"/>
    <property type="match status" value="1"/>
</dbReference>
<proteinExistence type="predicted"/>
<sequence>MIYLIGGAPRCGKTTLAKTISKTLGIPWVASDTLEAIAMGYTSDKDFSKRFPKTIIRKKTKYSNDLMYNNYTSNQIVSVYIKQSQAVWKAIEMLVESELKEGRSYIIEGYHVHPQLVINLQKKYGKKNFQSIFLIKTNIDNILRNSVKYADRNDWFVKRTADKDTYKKIATMISEFGRYFNQQARKYNLKVFKMDVNFKTMLSKAKNCLVRGTT</sequence>
<dbReference type="Proteomes" id="UP000230557">
    <property type="component" value="Unassembled WGS sequence"/>
</dbReference>
<dbReference type="AlphaFoldDB" id="A0A2H0VEC8"/>
<evidence type="ECO:0000313" key="1">
    <source>
        <dbReference type="EMBL" id="PIR97433.1"/>
    </source>
</evidence>
<accession>A0A2H0VEC8</accession>
<evidence type="ECO:0000313" key="2">
    <source>
        <dbReference type="Proteomes" id="UP000230557"/>
    </source>
</evidence>
<dbReference type="Gene3D" id="3.40.50.300">
    <property type="entry name" value="P-loop containing nucleotide triphosphate hydrolases"/>
    <property type="match status" value="1"/>
</dbReference>
<reference evidence="2" key="1">
    <citation type="submission" date="2017-09" db="EMBL/GenBank/DDBJ databases">
        <title>Depth-based differentiation of microbial function through sediment-hosted aquifers and enrichment of novel symbionts in the deep terrestrial subsurface.</title>
        <authorList>
            <person name="Probst A.J."/>
            <person name="Ladd B."/>
            <person name="Jarett J.K."/>
            <person name="Geller-Mcgrath D.E."/>
            <person name="Sieber C.M.K."/>
            <person name="Emerson J.B."/>
            <person name="Anantharaman K."/>
            <person name="Thomas B.C."/>
            <person name="Malmstrom R."/>
            <person name="Stieglmeier M."/>
            <person name="Klingl A."/>
            <person name="Woyke T."/>
            <person name="Ryan C.M."/>
            <person name="Banfield J.F."/>
        </authorList>
    </citation>
    <scope>NUCLEOTIDE SEQUENCE [LARGE SCALE GENOMIC DNA]</scope>
</reference>
<dbReference type="PANTHER" id="PTHR33477:SF3">
    <property type="entry name" value="P-LOOP NTPASE DOMAIN-CONTAINING PROTEIN LPA1 HOMOLOG 1"/>
    <property type="match status" value="1"/>
</dbReference>
<gene>
    <name evidence="1" type="ORF">COT91_01350</name>
</gene>
<name>A0A2H0VEC8_9BACT</name>